<feature type="domain" description="LCCL" evidence="1">
    <location>
        <begin position="520"/>
        <end position="581"/>
    </location>
</feature>
<protein>
    <recommendedName>
        <fullName evidence="1">LCCL domain-containing protein</fullName>
    </recommendedName>
</protein>
<organism evidence="2 3">
    <name type="scientific">Adineta steineri</name>
    <dbReference type="NCBI Taxonomy" id="433720"/>
    <lineage>
        <taxon>Eukaryota</taxon>
        <taxon>Metazoa</taxon>
        <taxon>Spiralia</taxon>
        <taxon>Gnathifera</taxon>
        <taxon>Rotifera</taxon>
        <taxon>Eurotatoria</taxon>
        <taxon>Bdelloidea</taxon>
        <taxon>Adinetida</taxon>
        <taxon>Adinetidae</taxon>
        <taxon>Adineta</taxon>
    </lineage>
</organism>
<dbReference type="InterPro" id="IPR004043">
    <property type="entry name" value="LCCL"/>
</dbReference>
<reference evidence="2" key="1">
    <citation type="submission" date="2021-02" db="EMBL/GenBank/DDBJ databases">
        <authorList>
            <person name="Nowell W R."/>
        </authorList>
    </citation>
    <scope>NUCLEOTIDE SEQUENCE</scope>
</reference>
<feature type="domain" description="LCCL" evidence="1">
    <location>
        <begin position="819"/>
        <end position="876"/>
    </location>
</feature>
<dbReference type="SMART" id="SM00603">
    <property type="entry name" value="LCCL"/>
    <property type="match status" value="8"/>
</dbReference>
<name>A0A813VTS1_9BILA</name>
<dbReference type="PANTHER" id="PTHR31331">
    <property type="entry name" value="LCCL DOMAIN PROTEIN (AFU_ORTHOLOGUE AFUA_5G08630)"/>
    <property type="match status" value="1"/>
</dbReference>
<feature type="domain" description="LCCL" evidence="1">
    <location>
        <begin position="619"/>
        <end position="681"/>
    </location>
</feature>
<feature type="domain" description="LCCL" evidence="1">
    <location>
        <begin position="143"/>
        <end position="204"/>
    </location>
</feature>
<dbReference type="PROSITE" id="PS50820">
    <property type="entry name" value="LCCL"/>
    <property type="match status" value="8"/>
</dbReference>
<gene>
    <name evidence="2" type="ORF">VCS650_LOCUS6362</name>
</gene>
<evidence type="ECO:0000313" key="2">
    <source>
        <dbReference type="EMBL" id="CAF0845288.1"/>
    </source>
</evidence>
<dbReference type="PANTHER" id="PTHR31331:SF1">
    <property type="entry name" value="CYSTEINE RICH SECRETORY PROTEIN LCCL DOMAIN CONTAINING 2"/>
    <property type="match status" value="1"/>
</dbReference>
<feature type="domain" description="LCCL" evidence="1">
    <location>
        <begin position="319"/>
        <end position="381"/>
    </location>
</feature>
<dbReference type="SUPFAM" id="SSF69848">
    <property type="entry name" value="LCCL domain"/>
    <property type="match status" value="9"/>
</dbReference>
<evidence type="ECO:0000259" key="1">
    <source>
        <dbReference type="PROSITE" id="PS50820"/>
    </source>
</evidence>
<feature type="domain" description="LCCL" evidence="1">
    <location>
        <begin position="420"/>
        <end position="481"/>
    </location>
</feature>
<sequence>MDEQHNLQDTSIDENSPVNLTDYREKIDQTFSFLITGVLQGSVFGTNIYTDDSNIAVAAVHAGILSVGETKSVEVKILPRQSTYQGSTQNGVTSSSYGAWPGSYMFMTDMNTSLTTITNLLNYRHKVNDVISISVTGLIEGPVFGTTIYTDDSNLGTAAVHAGILSIGETKLVEVKVLPGQSSYKGSTQNGIASSSYGPWPGSYVFIENIISSVAESMDLTDFRDKVGHSLYFLVTGDIGVPVYGTDIYTDDSNINAAAIHAGVVKLGETKAVIVNILPGQLNYQDTSIGENSPINVTDYREKIDQTFSFLVTGELQGSVFGTNIYTDDSNIAVTAVHAGILSVGETKSVEVKILPGQSSYQGSTQNGVTSSSYGAWAGSYMFMIDVNTSLTTITNLLNYRHKVNEVVSISVTGLIEGPVFGTNIYTDDSNVGTAAVHAGVLSIGETKLVEVKILPGQSSYKGSTQHGIASSSYGPWPGSYVFIENIISSVAESMDLTGFRDKVGHSLYFLVTGDIGVPVYGTDIYTDDSNINAAAIHAGVVKLGETKAVIVNILPGQLNYQGSTKNGTTSSSYGQWSGSFRFIDHTTTSAVTITNLIDYRSKVNQILSVSVTGSLGGSIYGTKIYTDDSIINTAAVHAGIANVGETKIVDTKILPGKISYQGSTQNGVTSSSYEAWPGSYTFTINTINCVMAPIDLINFREKINQLLSFVVTGKNEGSIFGTDIYTDDSNLAVAAVHSGMVTLGETKVIIVQILPGKSSYHGTTQNDITSTSYGHWIGSYSILSSIPTFKMALSNLVNYRDKINQILSFTVIGATGGSVWGTDIYSDDSNIATAAIHAGLVNDNEMKTINVKILPGQASYDGSIRNGITSLSYGS</sequence>
<feature type="domain" description="LCCL" evidence="1">
    <location>
        <begin position="42"/>
        <end position="104"/>
    </location>
</feature>
<dbReference type="Proteomes" id="UP000663891">
    <property type="component" value="Unassembled WGS sequence"/>
</dbReference>
<dbReference type="AlphaFoldDB" id="A0A813VTS1"/>
<evidence type="ECO:0000313" key="3">
    <source>
        <dbReference type="Proteomes" id="UP000663891"/>
    </source>
</evidence>
<feature type="domain" description="LCCL" evidence="1">
    <location>
        <begin position="716"/>
        <end position="781"/>
    </location>
</feature>
<dbReference type="Gene3D" id="2.170.130.20">
    <property type="entry name" value="LCCL-like domain"/>
    <property type="match status" value="8"/>
</dbReference>
<dbReference type="Pfam" id="PF03815">
    <property type="entry name" value="LCCL"/>
    <property type="match status" value="9"/>
</dbReference>
<dbReference type="InterPro" id="IPR051957">
    <property type="entry name" value="CRISP-LCCL_domain"/>
</dbReference>
<dbReference type="OrthoDB" id="10070753at2759"/>
<accession>A0A813VTS1</accession>
<dbReference type="EMBL" id="CAJNON010000039">
    <property type="protein sequence ID" value="CAF0845288.1"/>
    <property type="molecule type" value="Genomic_DNA"/>
</dbReference>
<comment type="caution">
    <text evidence="2">The sequence shown here is derived from an EMBL/GenBank/DDBJ whole genome shotgun (WGS) entry which is preliminary data.</text>
</comment>
<dbReference type="InterPro" id="IPR036609">
    <property type="entry name" value="LCCL_sf"/>
</dbReference>
<proteinExistence type="predicted"/>